<organism evidence="1 2">
    <name type="scientific">Alectoria fallacina</name>
    <dbReference type="NCBI Taxonomy" id="1903189"/>
    <lineage>
        <taxon>Eukaryota</taxon>
        <taxon>Fungi</taxon>
        <taxon>Dikarya</taxon>
        <taxon>Ascomycota</taxon>
        <taxon>Pezizomycotina</taxon>
        <taxon>Lecanoromycetes</taxon>
        <taxon>OSLEUM clade</taxon>
        <taxon>Lecanoromycetidae</taxon>
        <taxon>Lecanorales</taxon>
        <taxon>Lecanorineae</taxon>
        <taxon>Parmeliaceae</taxon>
        <taxon>Alectoria</taxon>
    </lineage>
</organism>
<dbReference type="EMBL" id="CAJPDR010000533">
    <property type="protein sequence ID" value="CAF9938969.1"/>
    <property type="molecule type" value="Genomic_DNA"/>
</dbReference>
<reference evidence="1" key="1">
    <citation type="submission" date="2021-03" db="EMBL/GenBank/DDBJ databases">
        <authorList>
            <person name="Tagirdzhanova G."/>
        </authorList>
    </citation>
    <scope>NUCLEOTIDE SEQUENCE</scope>
</reference>
<name>A0A8H3J1M0_9LECA</name>
<comment type="caution">
    <text evidence="1">The sequence shown here is derived from an EMBL/GenBank/DDBJ whole genome shotgun (WGS) entry which is preliminary data.</text>
</comment>
<proteinExistence type="predicted"/>
<dbReference type="AlphaFoldDB" id="A0A8H3J1M0"/>
<gene>
    <name evidence="1" type="ORF">ALECFALPRED_007938</name>
</gene>
<accession>A0A8H3J1M0</accession>
<dbReference type="Proteomes" id="UP000664203">
    <property type="component" value="Unassembled WGS sequence"/>
</dbReference>
<evidence type="ECO:0000313" key="2">
    <source>
        <dbReference type="Proteomes" id="UP000664203"/>
    </source>
</evidence>
<evidence type="ECO:0000313" key="1">
    <source>
        <dbReference type="EMBL" id="CAF9938969.1"/>
    </source>
</evidence>
<protein>
    <submittedName>
        <fullName evidence="1">Uncharacterized protein</fullName>
    </submittedName>
</protein>
<sequence length="63" mass="7056">MGYDLKNNAKDELGIQCGATAPMDKQSTSIGETLVGLNRVPISKNIKWDEREAPAKYVWTFRV</sequence>
<keyword evidence="2" id="KW-1185">Reference proteome</keyword>